<dbReference type="RefSeq" id="WP_186843155.1">
    <property type="nucleotide sequence ID" value="NZ_WJBC01000023.1"/>
</dbReference>
<evidence type="ECO:0000313" key="2">
    <source>
        <dbReference type="EMBL" id="MBC3805269.1"/>
    </source>
</evidence>
<accession>A0ABR6WXE2</accession>
<evidence type="ECO:0000259" key="1">
    <source>
        <dbReference type="PROSITE" id="PS51708"/>
    </source>
</evidence>
<dbReference type="InterPro" id="IPR038186">
    <property type="entry name" value="CHAD_dom_sf"/>
</dbReference>
<organism evidence="2 3">
    <name type="scientific">Acetobacterium fimetarium</name>
    <dbReference type="NCBI Taxonomy" id="52691"/>
    <lineage>
        <taxon>Bacteria</taxon>
        <taxon>Bacillati</taxon>
        <taxon>Bacillota</taxon>
        <taxon>Clostridia</taxon>
        <taxon>Eubacteriales</taxon>
        <taxon>Eubacteriaceae</taxon>
        <taxon>Acetobacterium</taxon>
    </lineage>
</organism>
<dbReference type="Gene3D" id="2.40.320.10">
    <property type="entry name" value="Hypothetical Protein Pfu-838710-001"/>
    <property type="match status" value="1"/>
</dbReference>
<proteinExistence type="predicted"/>
<dbReference type="InterPro" id="IPR007899">
    <property type="entry name" value="CHAD_dom"/>
</dbReference>
<feature type="domain" description="CHAD" evidence="1">
    <location>
        <begin position="226"/>
        <end position="499"/>
    </location>
</feature>
<dbReference type="PANTHER" id="PTHR39339">
    <property type="entry name" value="SLR1444 PROTEIN"/>
    <property type="match status" value="1"/>
</dbReference>
<gene>
    <name evidence="2" type="ORF">GH808_12655</name>
</gene>
<keyword evidence="3" id="KW-1185">Reference proteome</keyword>
<dbReference type="Proteomes" id="UP000603234">
    <property type="component" value="Unassembled WGS sequence"/>
</dbReference>
<sequence length="499" mass="57901">MENSLEKVLRLKIEDAAIFSRIMQAFSSLEGFEATPVSRKTINDIYYDTENKDLFSAGFEYCIREEATGCSAILNQRNLKKQINFIQEKQQTSIEIEGPAANRASIKARFEDDTLEKIVGESELVPIFCSSFSREKMNLLNKDETWIEINGDQGEISINNVKMPLLQLQLKLKSGNTVELLKLAAVIIQKFGLMIDAKSKYDHGLELLGINMEEMYPKEQLRIRPRDNIADMAQKILAFGINDVFSTYVFFLMHPEEPESTHQIRVRIRKLRAILAFFMPLCNPKKYQQQQEKLRKTGLMFSDLRQLDVLLEEIEKMEQDSVIPVAALSCLTMRLADNRQKELAELSAYLQHNDITLMVLELWIWLLNEPWSESELLALSIEKYIKKALATWQKKINKGIKKIDMEDKENIHKVRIRSKKLRYIMELLSPLLGKKSSRSIGKYEKLQDDLGYFHDVYVNKELLEQLLAQSDEKQLHYEAGMVVGWQTLQGNLKMEKYLQ</sequence>
<reference evidence="2 3" key="1">
    <citation type="journal article" date="2020" name="mSystems">
        <title>Defining Genomic and Predicted Metabolic Features of the Acetobacterium Genus.</title>
        <authorList>
            <person name="Ross D.E."/>
            <person name="Marshall C.W."/>
            <person name="Gulliver D."/>
            <person name="May H.D."/>
            <person name="Norman R.S."/>
        </authorList>
    </citation>
    <scope>NUCLEOTIDE SEQUENCE [LARGE SCALE GENOMIC DNA]</scope>
    <source>
        <strain evidence="2 3">DSM 8238</strain>
    </source>
</reference>
<dbReference type="SMART" id="SM00880">
    <property type="entry name" value="CHAD"/>
    <property type="match status" value="1"/>
</dbReference>
<comment type="caution">
    <text evidence="2">The sequence shown here is derived from an EMBL/GenBank/DDBJ whole genome shotgun (WGS) entry which is preliminary data.</text>
</comment>
<protein>
    <submittedName>
        <fullName evidence="2">CHAD domain-containing protein</fullName>
    </submittedName>
</protein>
<dbReference type="Gene3D" id="1.40.20.10">
    <property type="entry name" value="CHAD domain"/>
    <property type="match status" value="1"/>
</dbReference>
<dbReference type="SUPFAM" id="SSF55154">
    <property type="entry name" value="CYTH-like phosphatases"/>
    <property type="match status" value="1"/>
</dbReference>
<dbReference type="PROSITE" id="PS51708">
    <property type="entry name" value="CHAD"/>
    <property type="match status" value="1"/>
</dbReference>
<dbReference type="EMBL" id="WJBC01000023">
    <property type="protein sequence ID" value="MBC3805269.1"/>
    <property type="molecule type" value="Genomic_DNA"/>
</dbReference>
<dbReference type="PANTHER" id="PTHR39339:SF1">
    <property type="entry name" value="CHAD DOMAIN-CONTAINING PROTEIN"/>
    <property type="match status" value="1"/>
</dbReference>
<evidence type="ECO:0000313" key="3">
    <source>
        <dbReference type="Proteomes" id="UP000603234"/>
    </source>
</evidence>
<name>A0ABR6WXE2_9FIRM</name>
<dbReference type="Pfam" id="PF05235">
    <property type="entry name" value="CHAD"/>
    <property type="match status" value="1"/>
</dbReference>
<dbReference type="InterPro" id="IPR033469">
    <property type="entry name" value="CYTH-like_dom_sf"/>
</dbReference>